<reference evidence="2 3" key="1">
    <citation type="submission" date="2015-11" db="EMBL/GenBank/DDBJ databases">
        <title>Genomic analysis of 38 Legionella species identifies large and diverse effector repertoires.</title>
        <authorList>
            <person name="Burstein D."/>
            <person name="Amaro F."/>
            <person name="Zusman T."/>
            <person name="Lifshitz Z."/>
            <person name="Cohen O."/>
            <person name="Gilbert J.A."/>
            <person name="Pupko T."/>
            <person name="Shuman H.A."/>
            <person name="Segal G."/>
        </authorList>
    </citation>
    <scope>NUCLEOTIDE SEQUENCE [LARGE SCALE GENOMIC DNA]</scope>
    <source>
        <strain evidence="2 3">WIGA</strain>
    </source>
</reference>
<evidence type="ECO:0000259" key="1">
    <source>
        <dbReference type="PROSITE" id="PS51408"/>
    </source>
</evidence>
<dbReference type="Proteomes" id="UP000054695">
    <property type="component" value="Unassembled WGS sequence"/>
</dbReference>
<keyword evidence="3" id="KW-1185">Reference proteome</keyword>
<dbReference type="AlphaFoldDB" id="A0A0W0RZ41"/>
<dbReference type="InterPro" id="IPR001156">
    <property type="entry name" value="Transferrin-like_dom"/>
</dbReference>
<dbReference type="PROSITE" id="PS51408">
    <property type="entry name" value="TRANSFERRIN_LIKE_4"/>
    <property type="match status" value="1"/>
</dbReference>
<dbReference type="EMBL" id="LNXU01000004">
    <property type="protein sequence ID" value="KTC76450.1"/>
    <property type="molecule type" value="Genomic_DNA"/>
</dbReference>
<evidence type="ECO:0000313" key="3">
    <source>
        <dbReference type="Proteomes" id="UP000054695"/>
    </source>
</evidence>
<accession>A0A0W0RZ41</accession>
<evidence type="ECO:0000313" key="2">
    <source>
        <dbReference type="EMBL" id="KTC76450.1"/>
    </source>
</evidence>
<gene>
    <name evidence="2" type="ORF">Lboz_0520</name>
</gene>
<organism evidence="2 3">
    <name type="scientific">Legionella bozemanae</name>
    <name type="common">Fluoribacter bozemanae</name>
    <dbReference type="NCBI Taxonomy" id="447"/>
    <lineage>
        <taxon>Bacteria</taxon>
        <taxon>Pseudomonadati</taxon>
        <taxon>Pseudomonadota</taxon>
        <taxon>Gammaproteobacteria</taxon>
        <taxon>Legionellales</taxon>
        <taxon>Legionellaceae</taxon>
        <taxon>Legionella</taxon>
    </lineage>
</organism>
<protein>
    <recommendedName>
        <fullName evidence="1">Transferrin-like domain-containing protein</fullName>
    </recommendedName>
</protein>
<sequence length="67" mass="6813">MKNASHNREVAIVNPGSALLHPGYNSNARTGYPLTYPNAAFLGLLPSKSNKAKSASSASSAGRAGVA</sequence>
<proteinExistence type="predicted"/>
<name>A0A0W0RZ41_LEGBO</name>
<feature type="domain" description="Transferrin-like" evidence="1">
    <location>
        <begin position="1"/>
        <end position="67"/>
    </location>
</feature>
<comment type="caution">
    <text evidence="2">The sequence shown here is derived from an EMBL/GenBank/DDBJ whole genome shotgun (WGS) entry which is preliminary data.</text>
</comment>